<protein>
    <submittedName>
        <fullName evidence="2">BTB domain-containing protein</fullName>
    </submittedName>
</protein>
<reference evidence="2" key="1">
    <citation type="submission" date="2022-11" db="UniProtKB">
        <authorList>
            <consortium name="WormBaseParasite"/>
        </authorList>
    </citation>
    <scope>IDENTIFICATION</scope>
</reference>
<sequence length="356" mass="41049">MKTKTSLVYPIYLNPYKKTIVNLYKNCQLTTDPKFVGNVFYTFHIEDVKGDFQIEEISAGNGSQRVPFNKETMVIAPVLEYNSFSFHILTNVEFKNVKTAIYHLLIPNDRIYYLDEFDYFEETIELPKIKGLTFTCLVKKIQQNYVEVVIKNPYKVKIDGKKEDFVYKTNTSGINKTISFIVEPAILEADVTPSDVKACKPLIAMLTSSDGNKIICEQQILAKHSPIFSRIFAESTENFVKIDAHKFSASIISDALEFFCGRKDGDIAKKEMLEFANEYNIVGLKESCCNRFVENATFENFNEFIQIAYDYNLETLKKKCMQILKENKQKIEPSKLMKLPKNILSDLFFHFAKLSL</sequence>
<dbReference type="WBParaSite" id="ES5_v2.g20772.t1">
    <property type="protein sequence ID" value="ES5_v2.g20772.t1"/>
    <property type="gene ID" value="ES5_v2.g20772"/>
</dbReference>
<evidence type="ECO:0000313" key="1">
    <source>
        <dbReference type="Proteomes" id="UP000887579"/>
    </source>
</evidence>
<name>A0AC34FTP1_9BILA</name>
<evidence type="ECO:0000313" key="2">
    <source>
        <dbReference type="WBParaSite" id="ES5_v2.g20772.t1"/>
    </source>
</evidence>
<dbReference type="Proteomes" id="UP000887579">
    <property type="component" value="Unplaced"/>
</dbReference>
<organism evidence="1 2">
    <name type="scientific">Panagrolaimus sp. ES5</name>
    <dbReference type="NCBI Taxonomy" id="591445"/>
    <lineage>
        <taxon>Eukaryota</taxon>
        <taxon>Metazoa</taxon>
        <taxon>Ecdysozoa</taxon>
        <taxon>Nematoda</taxon>
        <taxon>Chromadorea</taxon>
        <taxon>Rhabditida</taxon>
        <taxon>Tylenchina</taxon>
        <taxon>Panagrolaimomorpha</taxon>
        <taxon>Panagrolaimoidea</taxon>
        <taxon>Panagrolaimidae</taxon>
        <taxon>Panagrolaimus</taxon>
    </lineage>
</organism>
<proteinExistence type="predicted"/>
<accession>A0AC34FTP1</accession>